<reference evidence="2 3" key="1">
    <citation type="journal article" date="2013" name="J. Biotechnol.">
        <title>Establishment and interpretation of the genome sequence of the phytopathogenic fungus Rhizoctonia solani AG1-IB isolate 7/3/14.</title>
        <authorList>
            <person name="Wibberg D.W."/>
            <person name="Jelonek L.J."/>
            <person name="Rupp O.R."/>
            <person name="Hennig M.H."/>
            <person name="Eikmeyer F.E."/>
            <person name="Goesmann A.G."/>
            <person name="Hartmann A.H."/>
            <person name="Borriss R.B."/>
            <person name="Grosch R.G."/>
            <person name="Puehler A.P."/>
            <person name="Schlueter A.S."/>
        </authorList>
    </citation>
    <scope>NUCLEOTIDE SEQUENCE [LARGE SCALE GENOMIC DNA]</scope>
    <source>
        <strain evidence="3">AG1-IB / isolate 7/3/14</strain>
    </source>
</reference>
<dbReference type="InterPro" id="IPR000477">
    <property type="entry name" value="RT_dom"/>
</dbReference>
<dbReference type="PROSITE" id="PS50878">
    <property type="entry name" value="RT_POL"/>
    <property type="match status" value="1"/>
</dbReference>
<organism evidence="2 3">
    <name type="scientific">Thanatephorus cucumeris (strain AG1-IB / isolate 7/3/14)</name>
    <name type="common">Lettuce bottom rot fungus</name>
    <name type="synonym">Rhizoctonia solani</name>
    <dbReference type="NCBI Taxonomy" id="1108050"/>
    <lineage>
        <taxon>Eukaryota</taxon>
        <taxon>Fungi</taxon>
        <taxon>Dikarya</taxon>
        <taxon>Basidiomycota</taxon>
        <taxon>Agaricomycotina</taxon>
        <taxon>Agaricomycetes</taxon>
        <taxon>Cantharellales</taxon>
        <taxon>Ceratobasidiaceae</taxon>
        <taxon>Rhizoctonia</taxon>
        <taxon>Rhizoctonia solani AG-1</taxon>
    </lineage>
</organism>
<sequence length="201" mass="22832">MTPSETTALKEHIDSELAAGNICPSTSPAGAPVMFVKRAEGRLCLVVDYRRLNAITIKDCYALPRQDELIEKLCHAKIFTKLDLRNGYNNTRIKEGDKWKAAFRTKYGHFEPTVMQFGLSNTSAVFQHFMNNIFRDLLDITVIVYLDDILIFSNSREEHVQHVTEVLSCLQKHNLFCNPSKCVFFVTEVTYIGLVVTPEGI</sequence>
<dbReference type="AlphaFoldDB" id="M5CES1"/>
<comment type="caution">
    <text evidence="2">The sequence shown here is derived from an EMBL/GenBank/DDBJ whole genome shotgun (WGS) entry which is preliminary data.</text>
</comment>
<dbReference type="InterPro" id="IPR053134">
    <property type="entry name" value="RNA-dir_DNA_polymerase"/>
</dbReference>
<dbReference type="EMBL" id="CAOJ01013112">
    <property type="protein sequence ID" value="CCO34437.1"/>
    <property type="molecule type" value="Genomic_DNA"/>
</dbReference>
<dbReference type="InterPro" id="IPR043502">
    <property type="entry name" value="DNA/RNA_pol_sf"/>
</dbReference>
<dbReference type="Gene3D" id="3.30.70.270">
    <property type="match status" value="1"/>
</dbReference>
<dbReference type="InterPro" id="IPR043128">
    <property type="entry name" value="Rev_trsase/Diguanyl_cyclase"/>
</dbReference>
<feature type="domain" description="Reverse transcriptase" evidence="1">
    <location>
        <begin position="1"/>
        <end position="196"/>
    </location>
</feature>
<protein>
    <submittedName>
        <fullName evidence="2">Retrotransposable element Tf2 155 kDa protein type 1</fullName>
    </submittedName>
</protein>
<dbReference type="Gene3D" id="3.10.10.10">
    <property type="entry name" value="HIV Type 1 Reverse Transcriptase, subunit A, domain 1"/>
    <property type="match status" value="1"/>
</dbReference>
<dbReference type="Pfam" id="PF00078">
    <property type="entry name" value="RVT_1"/>
    <property type="match status" value="1"/>
</dbReference>
<dbReference type="HOGENOM" id="CLU_000384_33_7_1"/>
<dbReference type="SUPFAM" id="SSF56672">
    <property type="entry name" value="DNA/RNA polymerases"/>
    <property type="match status" value="1"/>
</dbReference>
<dbReference type="CDD" id="cd01647">
    <property type="entry name" value="RT_LTR"/>
    <property type="match status" value="1"/>
</dbReference>
<name>M5CES1_THACB</name>
<evidence type="ECO:0000259" key="1">
    <source>
        <dbReference type="PROSITE" id="PS50878"/>
    </source>
</evidence>
<gene>
    <name evidence="2" type="ORF">BN14_08535</name>
</gene>
<evidence type="ECO:0000313" key="2">
    <source>
        <dbReference type="EMBL" id="CCO34437.1"/>
    </source>
</evidence>
<evidence type="ECO:0000313" key="3">
    <source>
        <dbReference type="Proteomes" id="UP000012065"/>
    </source>
</evidence>
<dbReference type="PANTHER" id="PTHR24559">
    <property type="entry name" value="TRANSPOSON TY3-I GAG-POL POLYPROTEIN"/>
    <property type="match status" value="1"/>
</dbReference>
<dbReference type="PANTHER" id="PTHR24559:SF444">
    <property type="entry name" value="REVERSE TRANSCRIPTASE DOMAIN-CONTAINING PROTEIN"/>
    <property type="match status" value="1"/>
</dbReference>
<accession>M5CES1</accession>
<dbReference type="Proteomes" id="UP000012065">
    <property type="component" value="Unassembled WGS sequence"/>
</dbReference>
<proteinExistence type="predicted"/>